<dbReference type="InterPro" id="IPR039396">
    <property type="entry name" value="Deltex_C"/>
</dbReference>
<dbReference type="PANTHER" id="PTHR12622">
    <property type="entry name" value="DELTEX-RELATED"/>
    <property type="match status" value="1"/>
</dbReference>
<dbReference type="GO" id="GO:0061630">
    <property type="term" value="F:ubiquitin protein ligase activity"/>
    <property type="evidence" value="ECO:0007669"/>
    <property type="project" value="UniProtKB-UniRule"/>
</dbReference>
<dbReference type="GO" id="GO:0016567">
    <property type="term" value="P:protein ubiquitination"/>
    <property type="evidence" value="ECO:0007669"/>
    <property type="project" value="UniProtKB-UniRule"/>
</dbReference>
<dbReference type="Ensembl" id="ENSABRT00000000713.1">
    <property type="protein sequence ID" value="ENSABRP00000000462.1"/>
    <property type="gene ID" value="ENSABRG00000000394.1"/>
</dbReference>
<organism evidence="11 12">
    <name type="scientific">Anser brachyrhynchus</name>
    <name type="common">Pink-footed goose</name>
    <dbReference type="NCBI Taxonomy" id="132585"/>
    <lineage>
        <taxon>Eukaryota</taxon>
        <taxon>Metazoa</taxon>
        <taxon>Chordata</taxon>
        <taxon>Craniata</taxon>
        <taxon>Vertebrata</taxon>
        <taxon>Euteleostomi</taxon>
        <taxon>Archelosauria</taxon>
        <taxon>Archosauria</taxon>
        <taxon>Dinosauria</taxon>
        <taxon>Saurischia</taxon>
        <taxon>Theropoda</taxon>
        <taxon>Coelurosauria</taxon>
        <taxon>Aves</taxon>
        <taxon>Neognathae</taxon>
        <taxon>Galloanserae</taxon>
        <taxon>Anseriformes</taxon>
        <taxon>Anatidae</taxon>
        <taxon>Anserinae</taxon>
        <taxon>Anser</taxon>
    </lineage>
</organism>
<dbReference type="InterPro" id="IPR017907">
    <property type="entry name" value="Znf_RING_CS"/>
</dbReference>
<evidence type="ECO:0000256" key="7">
    <source>
        <dbReference type="ARBA" id="ARBA00022833"/>
    </source>
</evidence>
<protein>
    <recommendedName>
        <fullName evidence="9">E3 ubiquitin-protein ligase</fullName>
        <ecNumber evidence="9">2.3.2.27</ecNumber>
    </recommendedName>
</protein>
<keyword evidence="7 9" id="KW-0862">Zinc</keyword>
<evidence type="ECO:0000256" key="1">
    <source>
        <dbReference type="ARBA" id="ARBA00000900"/>
    </source>
</evidence>
<dbReference type="InterPro" id="IPR013083">
    <property type="entry name" value="Znf_RING/FYVE/PHD"/>
</dbReference>
<proteinExistence type="inferred from homology"/>
<comment type="pathway">
    <text evidence="2 9">Protein modification; protein ubiquitination.</text>
</comment>
<keyword evidence="9" id="KW-0963">Cytoplasm</keyword>
<evidence type="ECO:0000256" key="8">
    <source>
        <dbReference type="PROSITE-ProRule" id="PRU00175"/>
    </source>
</evidence>
<dbReference type="Proteomes" id="UP000694426">
    <property type="component" value="Unplaced"/>
</dbReference>
<gene>
    <name evidence="11" type="primary">DTX3L</name>
</gene>
<dbReference type="CDD" id="cd09633">
    <property type="entry name" value="Deltex_C"/>
    <property type="match status" value="1"/>
</dbReference>
<evidence type="ECO:0000256" key="6">
    <source>
        <dbReference type="ARBA" id="ARBA00022771"/>
    </source>
</evidence>
<comment type="similarity">
    <text evidence="3 9">Belongs to the Deltex family.</text>
</comment>
<keyword evidence="5 9" id="KW-0479">Metal-binding</keyword>
<evidence type="ECO:0000313" key="11">
    <source>
        <dbReference type="Ensembl" id="ENSABRP00000000462.1"/>
    </source>
</evidence>
<dbReference type="AlphaFoldDB" id="A0A8B9HYJ1"/>
<keyword evidence="12" id="KW-1185">Reference proteome</keyword>
<comment type="catalytic activity">
    <reaction evidence="1 9">
        <text>S-ubiquitinyl-[E2 ubiquitin-conjugating enzyme]-L-cysteine + [acceptor protein]-L-lysine = [E2 ubiquitin-conjugating enzyme]-L-cysteine + N(6)-ubiquitinyl-[acceptor protein]-L-lysine.</text>
        <dbReference type="EC" id="2.3.2.27"/>
    </reaction>
</comment>
<keyword evidence="4 9" id="KW-0808">Transferase</keyword>
<comment type="subcellular location">
    <subcellularLocation>
        <location evidence="9">Cytoplasm</location>
    </subcellularLocation>
</comment>
<dbReference type="SUPFAM" id="SSF57850">
    <property type="entry name" value="RING/U-box"/>
    <property type="match status" value="1"/>
</dbReference>
<evidence type="ECO:0000259" key="10">
    <source>
        <dbReference type="PROSITE" id="PS50089"/>
    </source>
</evidence>
<dbReference type="InterPro" id="IPR039398">
    <property type="entry name" value="Deltex_fam"/>
</dbReference>
<evidence type="ECO:0000256" key="9">
    <source>
        <dbReference type="RuleBase" id="RU367105"/>
    </source>
</evidence>
<accession>A0A8B9HYJ1</accession>
<sequence>IWFTKPSRCLSEKKYGDRQKGSFSSKEQAKAKTEEDTDGVCPICMESMKDKEILTKCKHAFCKGCIKKAMTYKQTCPVCNTVYGLMQGNQPEGEMSFQFVSSCLPGYSSCGTIVIRYDMKGGIQTKDHPNPGEPYHAISRTAYLPNNKEGREILQLLQRAFRQKLIFTVGQSHTTGLQGVITWNDIHHKTSMYGGPTNFGYPDPDYLKNLPAGIF</sequence>
<dbReference type="PROSITE" id="PS50089">
    <property type="entry name" value="ZF_RING_2"/>
    <property type="match status" value="1"/>
</dbReference>
<evidence type="ECO:0000313" key="12">
    <source>
        <dbReference type="Proteomes" id="UP000694426"/>
    </source>
</evidence>
<dbReference type="Pfam" id="PF18102">
    <property type="entry name" value="DTC"/>
    <property type="match status" value="1"/>
</dbReference>
<keyword evidence="6 8" id="KW-0863">Zinc-finger</keyword>
<dbReference type="SMART" id="SM00184">
    <property type="entry name" value="RING"/>
    <property type="match status" value="1"/>
</dbReference>
<dbReference type="Pfam" id="PF13923">
    <property type="entry name" value="zf-C3HC4_2"/>
    <property type="match status" value="1"/>
</dbReference>
<dbReference type="GeneTree" id="ENSGT00940000154578"/>
<dbReference type="Gene3D" id="3.30.40.10">
    <property type="entry name" value="Zinc/RING finger domain, C3HC4 (zinc finger)"/>
    <property type="match status" value="1"/>
</dbReference>
<reference evidence="11" key="2">
    <citation type="submission" date="2025-09" db="UniProtKB">
        <authorList>
            <consortium name="Ensembl"/>
        </authorList>
    </citation>
    <scope>IDENTIFICATION</scope>
</reference>
<feature type="domain" description="RING-type" evidence="10">
    <location>
        <begin position="41"/>
        <end position="80"/>
    </location>
</feature>
<dbReference type="GO" id="GO:0005737">
    <property type="term" value="C:cytoplasm"/>
    <property type="evidence" value="ECO:0007669"/>
    <property type="project" value="UniProtKB-SubCell"/>
</dbReference>
<dbReference type="GO" id="GO:0008270">
    <property type="term" value="F:zinc ion binding"/>
    <property type="evidence" value="ECO:0007669"/>
    <property type="project" value="UniProtKB-KW"/>
</dbReference>
<dbReference type="PROSITE" id="PS00518">
    <property type="entry name" value="ZF_RING_1"/>
    <property type="match status" value="1"/>
</dbReference>
<name>A0A8B9HYJ1_9AVES</name>
<dbReference type="Gene3D" id="3.30.390.130">
    <property type="match status" value="1"/>
</dbReference>
<dbReference type="InterPro" id="IPR039399">
    <property type="entry name" value="Deltex_C_sf"/>
</dbReference>
<dbReference type="InterPro" id="IPR001841">
    <property type="entry name" value="Znf_RING"/>
</dbReference>
<evidence type="ECO:0000256" key="2">
    <source>
        <dbReference type="ARBA" id="ARBA00004906"/>
    </source>
</evidence>
<dbReference type="UniPathway" id="UPA00143"/>
<evidence type="ECO:0000256" key="4">
    <source>
        <dbReference type="ARBA" id="ARBA00022679"/>
    </source>
</evidence>
<dbReference type="GO" id="GO:0007219">
    <property type="term" value="P:Notch signaling pathway"/>
    <property type="evidence" value="ECO:0007669"/>
    <property type="project" value="InterPro"/>
</dbReference>
<evidence type="ECO:0000256" key="5">
    <source>
        <dbReference type="ARBA" id="ARBA00022723"/>
    </source>
</evidence>
<evidence type="ECO:0000256" key="3">
    <source>
        <dbReference type="ARBA" id="ARBA00009413"/>
    </source>
</evidence>
<dbReference type="EC" id="2.3.2.27" evidence="9"/>
<reference evidence="11" key="1">
    <citation type="submission" date="2025-08" db="UniProtKB">
        <authorList>
            <consortium name="Ensembl"/>
        </authorList>
    </citation>
    <scope>IDENTIFICATION</scope>
</reference>